<proteinExistence type="predicted"/>
<protein>
    <submittedName>
        <fullName evidence="2">Putative secreted peptide</fullName>
    </submittedName>
</protein>
<feature type="transmembrane region" description="Helical" evidence="1">
    <location>
        <begin position="6"/>
        <end position="29"/>
    </location>
</feature>
<dbReference type="AlphaFoldDB" id="A0A2M3ZTU8"/>
<sequence>MDVERFYIAAVSLLFFFFTSSFFTILNTFSSLLRFAGGKHFLTHVKHGFCLGREEVCIHAHIKFVFFSRRE</sequence>
<dbReference type="EMBL" id="GGFM01011243">
    <property type="protein sequence ID" value="MBW31994.1"/>
    <property type="molecule type" value="Transcribed_RNA"/>
</dbReference>
<evidence type="ECO:0000313" key="2">
    <source>
        <dbReference type="EMBL" id="MBW31994.1"/>
    </source>
</evidence>
<accession>A0A2M3ZTU8</accession>
<keyword evidence="1" id="KW-0472">Membrane</keyword>
<evidence type="ECO:0000256" key="1">
    <source>
        <dbReference type="SAM" id="Phobius"/>
    </source>
</evidence>
<keyword evidence="1" id="KW-1133">Transmembrane helix</keyword>
<keyword evidence="1" id="KW-0812">Transmembrane</keyword>
<organism evidence="2">
    <name type="scientific">Anopheles braziliensis</name>
    <dbReference type="NCBI Taxonomy" id="58242"/>
    <lineage>
        <taxon>Eukaryota</taxon>
        <taxon>Metazoa</taxon>
        <taxon>Ecdysozoa</taxon>
        <taxon>Arthropoda</taxon>
        <taxon>Hexapoda</taxon>
        <taxon>Insecta</taxon>
        <taxon>Pterygota</taxon>
        <taxon>Neoptera</taxon>
        <taxon>Endopterygota</taxon>
        <taxon>Diptera</taxon>
        <taxon>Nematocera</taxon>
        <taxon>Culicoidea</taxon>
        <taxon>Culicidae</taxon>
        <taxon>Anophelinae</taxon>
        <taxon>Anopheles</taxon>
    </lineage>
</organism>
<reference evidence="2" key="1">
    <citation type="submission" date="2018-01" db="EMBL/GenBank/DDBJ databases">
        <title>An insight into the sialome of Amazonian anophelines.</title>
        <authorList>
            <person name="Ribeiro J.M."/>
            <person name="Scarpassa V."/>
            <person name="Calvo E."/>
        </authorList>
    </citation>
    <scope>NUCLEOTIDE SEQUENCE</scope>
    <source>
        <tissue evidence="2">Salivary glands</tissue>
    </source>
</reference>
<name>A0A2M3ZTU8_9DIPT</name>